<dbReference type="GO" id="GO:0000049">
    <property type="term" value="F:tRNA binding"/>
    <property type="evidence" value="ECO:0007669"/>
    <property type="project" value="TreeGrafter"/>
</dbReference>
<evidence type="ECO:0000256" key="3">
    <source>
        <dbReference type="ARBA" id="ARBA00022694"/>
    </source>
</evidence>
<accession>A0A926IJQ7</accession>
<comment type="cofactor">
    <cofactor evidence="1">
        <name>Mg(2+)</name>
        <dbReference type="ChEBI" id="CHEBI:18420"/>
    </cofactor>
</comment>
<evidence type="ECO:0000256" key="8">
    <source>
        <dbReference type="RuleBase" id="RU003953"/>
    </source>
</evidence>
<dbReference type="InterPro" id="IPR032828">
    <property type="entry name" value="PolyA_RNA-bd"/>
</dbReference>
<dbReference type="RefSeq" id="WP_262429718.1">
    <property type="nucleotide sequence ID" value="NZ_JACRTG010000018.1"/>
</dbReference>
<evidence type="ECO:0000313" key="10">
    <source>
        <dbReference type="EMBL" id="MBC8588269.1"/>
    </source>
</evidence>
<dbReference type="Gene3D" id="1.10.246.80">
    <property type="match status" value="1"/>
</dbReference>
<keyword evidence="3" id="KW-0819">tRNA processing</keyword>
<keyword evidence="11" id="KW-1185">Reference proteome</keyword>
<feature type="domain" description="HD" evidence="9">
    <location>
        <begin position="241"/>
        <end position="364"/>
    </location>
</feature>
<dbReference type="EMBL" id="JACRTG010000018">
    <property type="protein sequence ID" value="MBC8588269.1"/>
    <property type="molecule type" value="Genomic_DNA"/>
</dbReference>
<reference evidence="10" key="1">
    <citation type="submission" date="2020-08" db="EMBL/GenBank/DDBJ databases">
        <title>Genome public.</title>
        <authorList>
            <person name="Liu C."/>
            <person name="Sun Q."/>
        </authorList>
    </citation>
    <scope>NUCLEOTIDE SEQUENCE</scope>
    <source>
        <strain evidence="10">BX21</strain>
    </source>
</reference>
<dbReference type="AlphaFoldDB" id="A0A926IJQ7"/>
<dbReference type="InterPro" id="IPR006675">
    <property type="entry name" value="HDIG_dom"/>
</dbReference>
<keyword evidence="5" id="KW-0479">Metal-binding</keyword>
<dbReference type="InterPro" id="IPR006674">
    <property type="entry name" value="HD_domain"/>
</dbReference>
<evidence type="ECO:0000256" key="7">
    <source>
        <dbReference type="ARBA" id="ARBA00022842"/>
    </source>
</evidence>
<dbReference type="GO" id="GO:0046872">
    <property type="term" value="F:metal ion binding"/>
    <property type="evidence" value="ECO:0007669"/>
    <property type="project" value="UniProtKB-KW"/>
</dbReference>
<keyword evidence="6" id="KW-0547">Nucleotide-binding</keyword>
<sequence length="444" mass="51232">MDFYIPEFINTILNALENAGYQAYVVGGCVRDMILGKTPHDYDITTSANPDEIQRTFKDYKTLLVGKQFGTVVVVQGRNNTEITTFRSEGKYLDGRRPSEVFFSDDVYDDLSRRDFTINAIAYNEKEGIIDPFNGQKDIECKTIRCVGNPKERFTEDHLRILRAVRLSTQLGFEIEENTYKACKDLRGTLNGISAERIREELFKILLSKNPSDGIRLMKDLNILEIIIPELIDTINFEQKNPNHNKDVFEHIMCVLDKTPPVLSIRLAALFHDIGKPHTLSVDEKGIGHFYGHERLGTEIAEEALLRLNSSRELIDKVSIMIKEHMSFHNDMKDRGIKRQINRVGKEEIFNLLELQKADKLCSNDNADITFLLEREEEIHRILNANEPYKKNHLNIDGNDIIDLDFKEGKIVGEILDYLLEKVMENPELNEKEKLIEIVKEKFK</sequence>
<dbReference type="Gene3D" id="1.10.3090.10">
    <property type="entry name" value="cca-adding enzyme, domain 2"/>
    <property type="match status" value="1"/>
</dbReference>
<evidence type="ECO:0000256" key="1">
    <source>
        <dbReference type="ARBA" id="ARBA00001946"/>
    </source>
</evidence>
<keyword evidence="8" id="KW-0694">RNA-binding</keyword>
<dbReference type="Proteomes" id="UP000601171">
    <property type="component" value="Unassembled WGS sequence"/>
</dbReference>
<dbReference type="Gene3D" id="3.30.460.10">
    <property type="entry name" value="Beta Polymerase, domain 2"/>
    <property type="match status" value="1"/>
</dbReference>
<gene>
    <name evidence="10" type="ORF">H8707_08445</name>
</gene>
<dbReference type="InterPro" id="IPR043519">
    <property type="entry name" value="NT_sf"/>
</dbReference>
<dbReference type="PANTHER" id="PTHR46173:SF1">
    <property type="entry name" value="CCA TRNA NUCLEOTIDYLTRANSFERASE 1, MITOCHONDRIAL"/>
    <property type="match status" value="1"/>
</dbReference>
<dbReference type="InterPro" id="IPR002646">
    <property type="entry name" value="PolA_pol_head_dom"/>
</dbReference>
<evidence type="ECO:0000259" key="9">
    <source>
        <dbReference type="PROSITE" id="PS51831"/>
    </source>
</evidence>
<comment type="caution">
    <text evidence="10">The sequence shown here is derived from an EMBL/GenBank/DDBJ whole genome shotgun (WGS) entry which is preliminary data.</text>
</comment>
<dbReference type="Pfam" id="PF01743">
    <property type="entry name" value="PolyA_pol"/>
    <property type="match status" value="1"/>
</dbReference>
<evidence type="ECO:0000256" key="4">
    <source>
        <dbReference type="ARBA" id="ARBA00022695"/>
    </source>
</evidence>
<name>A0A926IJQ7_9FIRM</name>
<keyword evidence="7" id="KW-0460">Magnesium</keyword>
<dbReference type="InterPro" id="IPR050264">
    <property type="entry name" value="Bact_CCA-adding_enz_type3_sf"/>
</dbReference>
<dbReference type="GO" id="GO:0008033">
    <property type="term" value="P:tRNA processing"/>
    <property type="evidence" value="ECO:0007669"/>
    <property type="project" value="UniProtKB-KW"/>
</dbReference>
<keyword evidence="2 8" id="KW-0808">Transferase</keyword>
<proteinExistence type="inferred from homology"/>
<evidence type="ECO:0000256" key="6">
    <source>
        <dbReference type="ARBA" id="ARBA00022741"/>
    </source>
</evidence>
<dbReference type="SUPFAM" id="SSF81891">
    <property type="entry name" value="Poly A polymerase C-terminal region-like"/>
    <property type="match status" value="1"/>
</dbReference>
<dbReference type="CDD" id="cd05398">
    <property type="entry name" value="NT_ClassII-CCAase"/>
    <property type="match status" value="1"/>
</dbReference>
<evidence type="ECO:0000313" key="11">
    <source>
        <dbReference type="Proteomes" id="UP000601171"/>
    </source>
</evidence>
<dbReference type="GO" id="GO:0000166">
    <property type="term" value="F:nucleotide binding"/>
    <property type="evidence" value="ECO:0007669"/>
    <property type="project" value="UniProtKB-KW"/>
</dbReference>
<dbReference type="PANTHER" id="PTHR46173">
    <property type="entry name" value="CCA TRNA NUCLEOTIDYLTRANSFERASE 1, MITOCHONDRIAL"/>
    <property type="match status" value="1"/>
</dbReference>
<dbReference type="Pfam" id="PF01966">
    <property type="entry name" value="HD"/>
    <property type="match status" value="1"/>
</dbReference>
<dbReference type="PROSITE" id="PS51831">
    <property type="entry name" value="HD"/>
    <property type="match status" value="1"/>
</dbReference>
<evidence type="ECO:0000256" key="2">
    <source>
        <dbReference type="ARBA" id="ARBA00022679"/>
    </source>
</evidence>
<dbReference type="Pfam" id="PF12627">
    <property type="entry name" value="PolyA_pol_RNAbd"/>
    <property type="match status" value="1"/>
</dbReference>
<dbReference type="SUPFAM" id="SSF81301">
    <property type="entry name" value="Nucleotidyltransferase"/>
    <property type="match status" value="1"/>
</dbReference>
<protein>
    <submittedName>
        <fullName evidence="10">HD domain-containing protein</fullName>
    </submittedName>
</protein>
<dbReference type="InterPro" id="IPR003607">
    <property type="entry name" value="HD/PDEase_dom"/>
</dbReference>
<dbReference type="CDD" id="cd00077">
    <property type="entry name" value="HDc"/>
    <property type="match status" value="1"/>
</dbReference>
<dbReference type="GO" id="GO:0016779">
    <property type="term" value="F:nucleotidyltransferase activity"/>
    <property type="evidence" value="ECO:0007669"/>
    <property type="project" value="UniProtKB-KW"/>
</dbReference>
<evidence type="ECO:0000256" key="5">
    <source>
        <dbReference type="ARBA" id="ARBA00022723"/>
    </source>
</evidence>
<comment type="similarity">
    <text evidence="8">Belongs to the tRNA nucleotidyltransferase/poly(A) polymerase family.</text>
</comment>
<keyword evidence="4" id="KW-0548">Nucleotidyltransferase</keyword>
<dbReference type="NCBIfam" id="TIGR00277">
    <property type="entry name" value="HDIG"/>
    <property type="match status" value="1"/>
</dbReference>
<organism evidence="10 11">
    <name type="scientific">Paratissierella segnis</name>
    <dbReference type="NCBI Taxonomy" id="2763679"/>
    <lineage>
        <taxon>Bacteria</taxon>
        <taxon>Bacillati</taxon>
        <taxon>Bacillota</taxon>
        <taxon>Tissierellia</taxon>
        <taxon>Tissierellales</taxon>
        <taxon>Tissierellaceae</taxon>
        <taxon>Paratissierella</taxon>
    </lineage>
</organism>